<dbReference type="Proteomes" id="UP000799772">
    <property type="component" value="Unassembled WGS sequence"/>
</dbReference>
<protein>
    <recommendedName>
        <fullName evidence="4">WHIM1 domain-containing protein</fullName>
    </recommendedName>
</protein>
<dbReference type="OrthoDB" id="349045at2759"/>
<gene>
    <name evidence="5" type="ORF">NA57DRAFT_44903</name>
</gene>
<organism evidence="5 6">
    <name type="scientific">Rhizodiscina lignyota</name>
    <dbReference type="NCBI Taxonomy" id="1504668"/>
    <lineage>
        <taxon>Eukaryota</taxon>
        <taxon>Fungi</taxon>
        <taxon>Dikarya</taxon>
        <taxon>Ascomycota</taxon>
        <taxon>Pezizomycotina</taxon>
        <taxon>Dothideomycetes</taxon>
        <taxon>Pleosporomycetidae</taxon>
        <taxon>Aulographales</taxon>
        <taxon>Rhizodiscinaceae</taxon>
        <taxon>Rhizodiscina</taxon>
    </lineage>
</organism>
<comment type="subcellular location">
    <subcellularLocation>
        <location evidence="1">Nucleus</location>
    </subcellularLocation>
</comment>
<feature type="region of interest" description="Disordered" evidence="3">
    <location>
        <begin position="1"/>
        <end position="64"/>
    </location>
</feature>
<sequence>MSFSDSSSLSSLSPPPDSDDEKPKLSLATDGAGDAQRSTSLSPAPSTDSSLSEKRSASPEHEPVLADNPDIAFIVMFRSRFNDAFPTKLGHFGPQDIERGVVDSMPSPQVEALLCALLALVLNRKKPIERGHYGRALEEAIHAQKSQWPRAWNGINPLSGSRTFITMSPEEKLTLLKTLILWSLHTSETVSNMIKESYKIARREDDANQPLSVQPWGTDGRKRWYWLIEGQDDTSFRVYRESNPKKKEINKFINVAGSIDELHVLTQQLNEDGAQAARRLSDRITVAIPRFEATEEKRKRREYRLNRKAQFTRPDPGFSLYEGRTRGKRMRYTFSDDEDEYSDAVSTRRSTRNTGANTPADPSKPTVTASGRQVRGRLGGVYGEPLLSGQTSGNRASPAGTGDY</sequence>
<dbReference type="EMBL" id="ML978132">
    <property type="protein sequence ID" value="KAF2095253.1"/>
    <property type="molecule type" value="Genomic_DNA"/>
</dbReference>
<accession>A0A9P4I865</accession>
<keyword evidence="6" id="KW-1185">Reference proteome</keyword>
<proteinExistence type="predicted"/>
<feature type="compositionally biased region" description="Low complexity" evidence="3">
    <location>
        <begin position="1"/>
        <end position="12"/>
    </location>
</feature>
<comment type="caution">
    <text evidence="5">The sequence shown here is derived from an EMBL/GenBank/DDBJ whole genome shotgun (WGS) entry which is preliminary data.</text>
</comment>
<dbReference type="InterPro" id="IPR028942">
    <property type="entry name" value="WHIM1_dom"/>
</dbReference>
<dbReference type="PANTHER" id="PTHR42107:SF1">
    <property type="entry name" value="WHIM1 DOMAIN-CONTAINING PROTEIN"/>
    <property type="match status" value="1"/>
</dbReference>
<evidence type="ECO:0000256" key="1">
    <source>
        <dbReference type="ARBA" id="ARBA00004123"/>
    </source>
</evidence>
<evidence type="ECO:0000313" key="5">
    <source>
        <dbReference type="EMBL" id="KAF2095253.1"/>
    </source>
</evidence>
<dbReference type="PANTHER" id="PTHR42107">
    <property type="entry name" value="YALI0D24453P"/>
    <property type="match status" value="1"/>
</dbReference>
<dbReference type="Pfam" id="PF15612">
    <property type="entry name" value="WHIM1"/>
    <property type="match status" value="1"/>
</dbReference>
<feature type="compositionally biased region" description="Polar residues" evidence="3">
    <location>
        <begin position="344"/>
        <end position="357"/>
    </location>
</feature>
<feature type="domain" description="WHIM1" evidence="4">
    <location>
        <begin position="150"/>
        <end position="194"/>
    </location>
</feature>
<name>A0A9P4I865_9PEZI</name>
<feature type="region of interest" description="Disordered" evidence="3">
    <location>
        <begin position="331"/>
        <end position="404"/>
    </location>
</feature>
<reference evidence="5" key="1">
    <citation type="journal article" date="2020" name="Stud. Mycol.">
        <title>101 Dothideomycetes genomes: a test case for predicting lifestyles and emergence of pathogens.</title>
        <authorList>
            <person name="Haridas S."/>
            <person name="Albert R."/>
            <person name="Binder M."/>
            <person name="Bloem J."/>
            <person name="Labutti K."/>
            <person name="Salamov A."/>
            <person name="Andreopoulos B."/>
            <person name="Baker S."/>
            <person name="Barry K."/>
            <person name="Bills G."/>
            <person name="Bluhm B."/>
            <person name="Cannon C."/>
            <person name="Castanera R."/>
            <person name="Culley D."/>
            <person name="Daum C."/>
            <person name="Ezra D."/>
            <person name="Gonzalez J."/>
            <person name="Henrissat B."/>
            <person name="Kuo A."/>
            <person name="Liang C."/>
            <person name="Lipzen A."/>
            <person name="Lutzoni F."/>
            <person name="Magnuson J."/>
            <person name="Mondo S."/>
            <person name="Nolan M."/>
            <person name="Ohm R."/>
            <person name="Pangilinan J."/>
            <person name="Park H.-J."/>
            <person name="Ramirez L."/>
            <person name="Alfaro M."/>
            <person name="Sun H."/>
            <person name="Tritt A."/>
            <person name="Yoshinaga Y."/>
            <person name="Zwiers L.-H."/>
            <person name="Turgeon B."/>
            <person name="Goodwin S."/>
            <person name="Spatafora J."/>
            <person name="Crous P."/>
            <person name="Grigoriev I."/>
        </authorList>
    </citation>
    <scope>NUCLEOTIDE SEQUENCE</scope>
    <source>
        <strain evidence="5">CBS 133067</strain>
    </source>
</reference>
<dbReference type="GO" id="GO:0005634">
    <property type="term" value="C:nucleus"/>
    <property type="evidence" value="ECO:0007669"/>
    <property type="project" value="UniProtKB-SubCell"/>
</dbReference>
<evidence type="ECO:0000256" key="3">
    <source>
        <dbReference type="SAM" id="MobiDB-lite"/>
    </source>
</evidence>
<keyword evidence="2" id="KW-0539">Nucleus</keyword>
<feature type="compositionally biased region" description="Polar residues" evidence="3">
    <location>
        <begin position="36"/>
        <end position="50"/>
    </location>
</feature>
<evidence type="ECO:0000256" key="2">
    <source>
        <dbReference type="ARBA" id="ARBA00023242"/>
    </source>
</evidence>
<evidence type="ECO:0000313" key="6">
    <source>
        <dbReference type="Proteomes" id="UP000799772"/>
    </source>
</evidence>
<feature type="non-terminal residue" evidence="5">
    <location>
        <position position="404"/>
    </location>
</feature>
<feature type="compositionally biased region" description="Basic and acidic residues" evidence="3">
    <location>
        <begin position="51"/>
        <end position="64"/>
    </location>
</feature>
<evidence type="ECO:0000259" key="4">
    <source>
        <dbReference type="Pfam" id="PF15612"/>
    </source>
</evidence>
<dbReference type="AlphaFoldDB" id="A0A9P4I865"/>